<dbReference type="Pfam" id="PF01103">
    <property type="entry name" value="Omp85"/>
    <property type="match status" value="1"/>
</dbReference>
<evidence type="ECO:0000256" key="2">
    <source>
        <dbReference type="ARBA" id="ARBA00023136"/>
    </source>
</evidence>
<name>A0A5B0X1U1_9GAMM</name>
<dbReference type="Gene3D" id="2.40.160.50">
    <property type="entry name" value="membrane protein fhac: a member of the omp85/tpsb transporter family"/>
    <property type="match status" value="1"/>
</dbReference>
<protein>
    <submittedName>
        <fullName evidence="4">BamA/TamA family outer membrane protein</fullName>
    </submittedName>
</protein>
<dbReference type="GO" id="GO:0019867">
    <property type="term" value="C:outer membrane"/>
    <property type="evidence" value="ECO:0007669"/>
    <property type="project" value="InterPro"/>
</dbReference>
<comment type="subcellular location">
    <subcellularLocation>
        <location evidence="1">Membrane</location>
    </subcellularLocation>
</comment>
<dbReference type="EMBL" id="VTUX01000002">
    <property type="protein sequence ID" value="KAA1193192.1"/>
    <property type="molecule type" value="Genomic_DNA"/>
</dbReference>
<proteinExistence type="predicted"/>
<dbReference type="AlphaFoldDB" id="A0A5B0X1U1"/>
<reference evidence="4 5" key="1">
    <citation type="submission" date="2019-09" db="EMBL/GenBank/DDBJ databases">
        <authorList>
            <person name="Chen X.-Y."/>
        </authorList>
    </citation>
    <scope>NUCLEOTIDE SEQUENCE [LARGE SCALE GENOMIC DNA]</scope>
    <source>
        <strain evidence="4 5">NY5</strain>
    </source>
</reference>
<dbReference type="Proteomes" id="UP000323708">
    <property type="component" value="Unassembled WGS sequence"/>
</dbReference>
<evidence type="ECO:0000259" key="3">
    <source>
        <dbReference type="Pfam" id="PF01103"/>
    </source>
</evidence>
<feature type="domain" description="Bacterial surface antigen (D15)" evidence="3">
    <location>
        <begin position="248"/>
        <end position="315"/>
    </location>
</feature>
<gene>
    <name evidence="4" type="ORF">F0M18_04940</name>
</gene>
<evidence type="ECO:0000313" key="4">
    <source>
        <dbReference type="EMBL" id="KAA1193192.1"/>
    </source>
</evidence>
<sequence>MLHVRGRRAPARSHPPCPVPVNPALLLRFRLPLSSSSCTLLIYSITPCNYSTGPRGLFMKRKANAFSRLAPIAFAAIACACAIAEPGAGSSEPGDEDTAGEAVSPWLLTPTVSADPKLGTTLGAVAGYVSALDRGSSPSLITAFATYSDTDSYVGGMFGDLYFGADTHKVMFGYINGKIRNEYDDFLGTGRTVRTEDNIESLFARYQHRVGDHWYLGGQFIMSDYVIGADGIFELILDQIGLTGFQSNGIGLVAQYDTRDDQRDPTTGDSFVAHNVAYREGLGGEESFDTFTINYSNYWPFGDGHVLATNARGRWTGDAPLSGYSSLNMRGYTRGNYLDEHYTHLNLDARFHVRGRWGAALFGGVGCLYSKVSACRESESLYPMLGAGIIFDLKPDAGIVLRLDYARGESDNEAIYLSLGQPF</sequence>
<dbReference type="InterPro" id="IPR000184">
    <property type="entry name" value="Bac_surfAg_D15"/>
</dbReference>
<keyword evidence="5" id="KW-1185">Reference proteome</keyword>
<accession>A0A5B0X1U1</accession>
<organism evidence="4 5">
    <name type="scientific">Pseudohalioglobus sediminis</name>
    <dbReference type="NCBI Taxonomy" id="2606449"/>
    <lineage>
        <taxon>Bacteria</taxon>
        <taxon>Pseudomonadati</taxon>
        <taxon>Pseudomonadota</taxon>
        <taxon>Gammaproteobacteria</taxon>
        <taxon>Cellvibrionales</taxon>
        <taxon>Halieaceae</taxon>
        <taxon>Pseudohalioglobus</taxon>
    </lineage>
</organism>
<comment type="caution">
    <text evidence="4">The sequence shown here is derived from an EMBL/GenBank/DDBJ whole genome shotgun (WGS) entry which is preliminary data.</text>
</comment>
<evidence type="ECO:0000256" key="1">
    <source>
        <dbReference type="ARBA" id="ARBA00004370"/>
    </source>
</evidence>
<keyword evidence="2" id="KW-0472">Membrane</keyword>
<evidence type="ECO:0000313" key="5">
    <source>
        <dbReference type="Proteomes" id="UP000323708"/>
    </source>
</evidence>